<feature type="compositionally biased region" description="Low complexity" evidence="1">
    <location>
        <begin position="619"/>
        <end position="631"/>
    </location>
</feature>
<feature type="compositionally biased region" description="Low complexity" evidence="1">
    <location>
        <begin position="1"/>
        <end position="10"/>
    </location>
</feature>
<feature type="compositionally biased region" description="Low complexity" evidence="1">
    <location>
        <begin position="1029"/>
        <end position="1150"/>
    </location>
</feature>
<feature type="compositionally biased region" description="Low complexity" evidence="1">
    <location>
        <begin position="753"/>
        <end position="768"/>
    </location>
</feature>
<accession>A0A2P5HZR2</accession>
<feature type="compositionally biased region" description="Low complexity" evidence="1">
    <location>
        <begin position="691"/>
        <end position="710"/>
    </location>
</feature>
<feature type="compositionally biased region" description="Polar residues" evidence="1">
    <location>
        <begin position="632"/>
        <end position="653"/>
    </location>
</feature>
<name>A0A2P5HZR2_DIAHE</name>
<feature type="compositionally biased region" description="Low complexity" evidence="1">
    <location>
        <begin position="550"/>
        <end position="572"/>
    </location>
</feature>
<feature type="compositionally biased region" description="Polar residues" evidence="1">
    <location>
        <begin position="734"/>
        <end position="752"/>
    </location>
</feature>
<sequence>MSGPSGAQPSTPSPAAPSTASLTSRSQPLSEVGSLRGSTPGIPTSKVLPSLAPGSTLLGSPSVPASSPSASGPYPVQTVIAGTPFNILLTPYLNSPLDAINSITTNPNTAFLNHLDRVLKALSGTVPITVTPTTLEVTLSAAGLLGEVYTNTFQVVVLEAQRVYAGQRFDILLNEYIQDASESALDTITGISTDPQTPFLDNVLNPDTKQISGTAPLDAVAGLVKVTLNIVGASGPYTKLLYIVVVPTSIITIGQSFVIDLSQYLANPADTISGLISLPALLSFLHDDLDISQRRIAGIVPVTAIQGSFLISLSGTSQLGVPYFESFYVAIIPGSTSSTSVFPNTSILLSEISGRSISPSIYSSPSTTAQITQSVSMSLESNQISTDSSTSSTLSIGLPETHSTTQAFTQITESVTMSLESNPISTASSTSSTLSIGLPETHSTTQTSTPNQIAEGVTMSSESNRVSMASSTSSTLPIIGSSKTHSTPQLSTPSLSTETYETQSNSGWTSTSEDLGMTSIERSSSLAEPTQDSVMASPVSTIDTSRGSIPTEETSTSGPTPGPSTTVPSNSNEETWFSTFLPSIEPESTFASSVTSPFWTEVTSTAPSTESGSIPVGTSSQLSSFLRSSPSAGRTTEHPTSSLEASPSFTGPQSNSLESPSESSISLSAISRSEQAPTSTPTSTLAESDFSTSTAQVSSPSSVGSTKGPKFTSELFSSAAGSEIFSDASRASDVPSTSSSDQELSTVPTGLVSSESSITRSSSLSNEEPSNTLIVASSPSSFTETTSSSVLEESTKEISPPSEAGTSEASSPTSSASSEGQPSSGSSEFESLSRSTLGSTSEILTTVSLSEARQTHSTSPGAISSIPASSEAPSLTAPTQASSDGSRSARATFSESVFLATTSIVESSSVESSKGPVSTQPTSTEIASPQSTSSVDIGSSSELRSTSSGGSSRSGSEVPSTRSESTSLEEPISSSSETSIKSKSSSELTRSTPEPSRSSITPTQSSSERSSVLQTSTRFYSSDSGSTVSSKIAQQTTSSSTSEITMSSPSITKSTSSSSSRAGTAPSISSTSSSSSFSTISTISNSTSPRSRSSTAGTIYSSSLSTSRLGSTDPSARSSSSRPTAKTNGSSSSSTSRLPTVTSTYTTGTSTFTRTASGTATVFSPFPTFPCDDYGYLVQGGNDFIRVDITAGTFSTITTDLAYPGATINAIGYNPLDNFIYGAVGPQTTENILQISPSGSSLILQPGLSLPYPLRVADFDGIGNYWGSSAVQVVNGVGTTYWTEVNLAPNTANYSRQIASGSAAFPATLGMYDWVYLPEGGASMVGLITQRRLPCG</sequence>
<feature type="compositionally biased region" description="Polar residues" evidence="1">
    <location>
        <begin position="603"/>
        <end position="618"/>
    </location>
</feature>
<feature type="compositionally biased region" description="Polar residues" evidence="1">
    <location>
        <begin position="441"/>
        <end position="476"/>
    </location>
</feature>
<feature type="compositionally biased region" description="Low complexity" evidence="1">
    <location>
        <begin position="938"/>
        <end position="1011"/>
    </location>
</feature>
<feature type="region of interest" description="Disordered" evidence="1">
    <location>
        <begin position="421"/>
        <end position="573"/>
    </location>
</feature>
<keyword evidence="3" id="KW-1185">Reference proteome</keyword>
<feature type="compositionally biased region" description="Polar residues" evidence="1">
    <location>
        <begin position="1012"/>
        <end position="1028"/>
    </location>
</feature>
<feature type="compositionally biased region" description="Polar residues" evidence="1">
    <location>
        <begin position="520"/>
        <end position="548"/>
    </location>
</feature>
<feature type="compositionally biased region" description="Polar residues" evidence="1">
    <location>
        <begin position="876"/>
        <end position="890"/>
    </location>
</feature>
<organism evidence="2 3">
    <name type="scientific">Diaporthe helianthi</name>
    <dbReference type="NCBI Taxonomy" id="158607"/>
    <lineage>
        <taxon>Eukaryota</taxon>
        <taxon>Fungi</taxon>
        <taxon>Dikarya</taxon>
        <taxon>Ascomycota</taxon>
        <taxon>Pezizomycotina</taxon>
        <taxon>Sordariomycetes</taxon>
        <taxon>Sordariomycetidae</taxon>
        <taxon>Diaporthales</taxon>
        <taxon>Diaporthaceae</taxon>
        <taxon>Diaporthe</taxon>
    </lineage>
</organism>
<feature type="compositionally biased region" description="Polar residues" evidence="1">
    <location>
        <begin position="674"/>
        <end position="690"/>
    </location>
</feature>
<feature type="compositionally biased region" description="Low complexity" evidence="1">
    <location>
        <begin position="777"/>
        <end position="836"/>
    </location>
</feature>
<feature type="compositionally biased region" description="Polar residues" evidence="1">
    <location>
        <begin position="837"/>
        <end position="856"/>
    </location>
</feature>
<dbReference type="InParanoid" id="A0A2P5HZR2"/>
<comment type="caution">
    <text evidence="2">The sequence shown here is derived from an EMBL/GenBank/DDBJ whole genome shotgun (WGS) entry which is preliminary data.</text>
</comment>
<proteinExistence type="predicted"/>
<dbReference type="EMBL" id="MAVT02000449">
    <property type="protein sequence ID" value="POS75738.1"/>
    <property type="molecule type" value="Genomic_DNA"/>
</dbReference>
<dbReference type="STRING" id="158607.A0A2P5HZR2"/>
<feature type="compositionally biased region" description="Low complexity" evidence="1">
    <location>
        <begin position="16"/>
        <end position="26"/>
    </location>
</feature>
<protein>
    <submittedName>
        <fullName evidence="2">Uncharacterized protein</fullName>
    </submittedName>
</protein>
<feature type="compositionally biased region" description="Polar residues" evidence="1">
    <location>
        <begin position="915"/>
        <end position="937"/>
    </location>
</feature>
<dbReference type="OrthoDB" id="4405280at2759"/>
<feature type="compositionally biased region" description="Polar residues" evidence="1">
    <location>
        <begin position="498"/>
        <end position="513"/>
    </location>
</feature>
<feature type="region of interest" description="Disordered" evidence="1">
    <location>
        <begin position="905"/>
        <end position="1150"/>
    </location>
</feature>
<feature type="compositionally biased region" description="Low complexity" evidence="1">
    <location>
        <begin position="857"/>
        <end position="874"/>
    </location>
</feature>
<reference evidence="2" key="1">
    <citation type="submission" date="2017-09" db="EMBL/GenBank/DDBJ databases">
        <title>Polyketide synthases of a Diaporthe helianthi virulent isolate.</title>
        <authorList>
            <person name="Baroncelli R."/>
        </authorList>
    </citation>
    <scope>NUCLEOTIDE SEQUENCE [LARGE SCALE GENOMIC DNA]</scope>
    <source>
        <strain evidence="2">7/96</strain>
    </source>
</reference>
<evidence type="ECO:0000313" key="3">
    <source>
        <dbReference type="Proteomes" id="UP000094444"/>
    </source>
</evidence>
<feature type="compositionally biased region" description="Low complexity" evidence="1">
    <location>
        <begin position="654"/>
        <end position="673"/>
    </location>
</feature>
<dbReference type="Proteomes" id="UP000094444">
    <property type="component" value="Unassembled WGS sequence"/>
</dbReference>
<feature type="region of interest" description="Disordered" evidence="1">
    <location>
        <begin position="603"/>
        <end position="890"/>
    </location>
</feature>
<gene>
    <name evidence="2" type="ORF">DHEL01_v205864</name>
</gene>
<feature type="region of interest" description="Disordered" evidence="1">
    <location>
        <begin position="1"/>
        <end position="48"/>
    </location>
</feature>
<feature type="compositionally biased region" description="Low complexity" evidence="1">
    <location>
        <begin position="484"/>
        <end position="497"/>
    </location>
</feature>
<evidence type="ECO:0000256" key="1">
    <source>
        <dbReference type="SAM" id="MobiDB-lite"/>
    </source>
</evidence>
<evidence type="ECO:0000313" key="2">
    <source>
        <dbReference type="EMBL" id="POS75738.1"/>
    </source>
</evidence>
<feature type="compositionally biased region" description="Low complexity" evidence="1">
    <location>
        <begin position="425"/>
        <end position="435"/>
    </location>
</feature>